<organism evidence="2 3">
    <name type="scientific">Burkholderia contaminans</name>
    <dbReference type="NCBI Taxonomy" id="488447"/>
    <lineage>
        <taxon>Bacteria</taxon>
        <taxon>Pseudomonadati</taxon>
        <taxon>Pseudomonadota</taxon>
        <taxon>Betaproteobacteria</taxon>
        <taxon>Burkholderiales</taxon>
        <taxon>Burkholderiaceae</taxon>
        <taxon>Burkholderia</taxon>
        <taxon>Burkholderia cepacia complex</taxon>
    </lineage>
</organism>
<dbReference type="SUPFAM" id="SSF74653">
    <property type="entry name" value="TolA/TonB C-terminal domain"/>
    <property type="match status" value="1"/>
</dbReference>
<accession>A0A3N8QEB5</accession>
<dbReference type="Gene3D" id="3.30.1150.10">
    <property type="match status" value="1"/>
</dbReference>
<evidence type="ECO:0000313" key="3">
    <source>
        <dbReference type="Proteomes" id="UP000269271"/>
    </source>
</evidence>
<dbReference type="RefSeq" id="WP_124619328.1">
    <property type="nucleotide sequence ID" value="NZ_QTQX01000022.1"/>
</dbReference>
<evidence type="ECO:0000256" key="1">
    <source>
        <dbReference type="SAM" id="MobiDB-lite"/>
    </source>
</evidence>
<feature type="region of interest" description="Disordered" evidence="1">
    <location>
        <begin position="1"/>
        <end position="68"/>
    </location>
</feature>
<evidence type="ECO:0000313" key="2">
    <source>
        <dbReference type="EMBL" id="RQT22147.1"/>
    </source>
</evidence>
<gene>
    <name evidence="2" type="ORF">DF037_29005</name>
</gene>
<protein>
    <submittedName>
        <fullName evidence="2">TonB C-terminal domain-containing protein</fullName>
    </submittedName>
</protein>
<proteinExistence type="predicted"/>
<dbReference type="Pfam" id="PF13103">
    <property type="entry name" value="TonB_2"/>
    <property type="match status" value="1"/>
</dbReference>
<feature type="compositionally biased region" description="Basic and acidic residues" evidence="1">
    <location>
        <begin position="46"/>
        <end position="68"/>
    </location>
</feature>
<reference evidence="2 3" key="1">
    <citation type="submission" date="2018-08" db="EMBL/GenBank/DDBJ databases">
        <title>Comparative analysis of Burkholderia isolates from Puerto Rico.</title>
        <authorList>
            <person name="Hall C."/>
            <person name="Sahl J."/>
            <person name="Wagner D."/>
        </authorList>
    </citation>
    <scope>NUCLEOTIDE SEQUENCE [LARGE SCALE GENOMIC DNA]</scope>
    <source>
        <strain evidence="2 3">Bp9001</strain>
    </source>
</reference>
<dbReference type="Proteomes" id="UP000269271">
    <property type="component" value="Unassembled WGS sequence"/>
</dbReference>
<dbReference type="AlphaFoldDB" id="A0A3N8QEB5"/>
<comment type="caution">
    <text evidence="2">The sequence shown here is derived from an EMBL/GenBank/DDBJ whole genome shotgun (WGS) entry which is preliminary data.</text>
</comment>
<name>A0A3N8QEB5_9BURK</name>
<dbReference type="EMBL" id="QTQX01000022">
    <property type="protein sequence ID" value="RQT22147.1"/>
    <property type="molecule type" value="Genomic_DNA"/>
</dbReference>
<sequence length="312" mass="32829">MSTKACPGAKLPRRRYPGRGDSHDGELAEGADDLTPARTQAHRHAGHDVPTEVADRSRAPREPPHERGTWRALGLSTAMHAVLVVIVLVGMHERQGIVANAGSVVAGRQAPAPPVLPRPHFVDQTPASRITSPVTRLAIVSGHPPVTPRPGKVAKLRHARVEGTRTTHVVPTRLSPVVVAKRTEPRTESPVDLQRETRLATLQAIVGSPQSGVSLPPTDQGAAVSPGYAEKIAHRLRANLVAPSVISGNPSTVIAVTCAPNGVLLSATVRHSSGDLQWDNAVLGAVEKSDPMPADVNGTTPASLLITFRAKG</sequence>